<keyword evidence="2" id="KW-1185">Reference proteome</keyword>
<reference evidence="2" key="1">
    <citation type="submission" date="2017-04" db="EMBL/GenBank/DDBJ databases">
        <authorList>
            <person name="Varghese N."/>
            <person name="Submissions S."/>
        </authorList>
    </citation>
    <scope>NUCLEOTIDE SEQUENCE [LARGE SCALE GENOMIC DNA]</scope>
    <source>
        <strain evidence="2">B4P</strain>
    </source>
</reference>
<organism evidence="1 2">
    <name type="scientific">Xaviernesmea oryzae</name>
    <dbReference type="NCBI Taxonomy" id="464029"/>
    <lineage>
        <taxon>Bacteria</taxon>
        <taxon>Pseudomonadati</taxon>
        <taxon>Pseudomonadota</taxon>
        <taxon>Alphaproteobacteria</taxon>
        <taxon>Hyphomicrobiales</taxon>
        <taxon>Rhizobiaceae</taxon>
        <taxon>Rhizobium/Agrobacterium group</taxon>
        <taxon>Xaviernesmea</taxon>
    </lineage>
</organism>
<dbReference type="RefSeq" id="WP_143531748.1">
    <property type="nucleotide sequence ID" value="NZ_FXAF01000011.1"/>
</dbReference>
<name>A0A1X7G8K8_9HYPH</name>
<dbReference type="AlphaFoldDB" id="A0A1X7G8K8"/>
<accession>A0A1X7G8K8</accession>
<proteinExistence type="predicted"/>
<evidence type="ECO:0000313" key="1">
    <source>
        <dbReference type="EMBL" id="SMF65845.1"/>
    </source>
</evidence>
<gene>
    <name evidence="1" type="ORF">SAMN02982989_3413</name>
</gene>
<protein>
    <submittedName>
        <fullName evidence="1">Uncharacterized protein</fullName>
    </submittedName>
</protein>
<dbReference type="EMBL" id="FXAF01000011">
    <property type="protein sequence ID" value="SMF65845.1"/>
    <property type="molecule type" value="Genomic_DNA"/>
</dbReference>
<evidence type="ECO:0000313" key="2">
    <source>
        <dbReference type="Proteomes" id="UP000192903"/>
    </source>
</evidence>
<sequence length="74" mass="8431">MPTIDARTMNGGSIIEVDDDGNIIRETPRSELPPEWLETEVWTSPYVTRTDINHGTIQHKLRTDDEWSDGPAPR</sequence>
<dbReference type="Proteomes" id="UP000192903">
    <property type="component" value="Unassembled WGS sequence"/>
</dbReference>
<dbReference type="STRING" id="464029.SAMN02982989_3413"/>